<dbReference type="CDD" id="cd01335">
    <property type="entry name" value="Radical_SAM"/>
    <property type="match status" value="1"/>
</dbReference>
<keyword evidence="4" id="KW-0411">Iron-sulfur</keyword>
<dbReference type="EMBL" id="JBHTEE010000001">
    <property type="protein sequence ID" value="MFC7607180.1"/>
    <property type="molecule type" value="Genomic_DNA"/>
</dbReference>
<dbReference type="SFLD" id="SFLDS00029">
    <property type="entry name" value="Radical_SAM"/>
    <property type="match status" value="1"/>
</dbReference>
<dbReference type="RefSeq" id="WP_343967049.1">
    <property type="nucleotide sequence ID" value="NZ_BAAAGK010000051.1"/>
</dbReference>
<evidence type="ECO:0000256" key="3">
    <source>
        <dbReference type="ARBA" id="ARBA00023004"/>
    </source>
</evidence>
<dbReference type="SUPFAM" id="SSF102114">
    <property type="entry name" value="Radical SAM enzymes"/>
    <property type="match status" value="1"/>
</dbReference>
<dbReference type="PROSITE" id="PS51918">
    <property type="entry name" value="RADICAL_SAM"/>
    <property type="match status" value="1"/>
</dbReference>
<dbReference type="PANTHER" id="PTHR11228">
    <property type="entry name" value="RADICAL SAM DOMAIN PROTEIN"/>
    <property type="match status" value="1"/>
</dbReference>
<organism evidence="6 7">
    <name type="scientific">Streptosporangium amethystogenes subsp. fukuiense</name>
    <dbReference type="NCBI Taxonomy" id="698418"/>
    <lineage>
        <taxon>Bacteria</taxon>
        <taxon>Bacillati</taxon>
        <taxon>Actinomycetota</taxon>
        <taxon>Actinomycetes</taxon>
        <taxon>Streptosporangiales</taxon>
        <taxon>Streptosporangiaceae</taxon>
        <taxon>Streptosporangium</taxon>
    </lineage>
</organism>
<accession>A0ABW2TER6</accession>
<dbReference type="Pfam" id="PF04055">
    <property type="entry name" value="Radical_SAM"/>
    <property type="match status" value="1"/>
</dbReference>
<evidence type="ECO:0000259" key="5">
    <source>
        <dbReference type="PROSITE" id="PS51918"/>
    </source>
</evidence>
<dbReference type="Proteomes" id="UP001596514">
    <property type="component" value="Unassembled WGS sequence"/>
</dbReference>
<sequence>MSAPVNKPTDIIWDVTYACPLRCIHCYSESGRRPARQLSHGDMLRLADAIIAMRPDSVEFAGGEPLVVKGIHEVAGHIGRAGIAVNLYTGGWTLTPETAEEAAQVFQRITVSIDGADAEVHDRVRGRAGSFDRTMNALALLDAIAARRAAEGGTPLIFGIDCSVLRSNFHQLAEFCTDIAPRFPRMRFLNLAAAVPAGLAGRPGFAETELLDNEELGTLTGEEYTERLRSLAPASLTVTTSDNFILMMHPGFVASHGFPLMQIEPDGEVRAMPIYEGCVGNLLTEAPEVLWRRAVERWSDPFVVETLSQVRSMTDWAEAVRRIDRRFGSPEVLARIDRRPLWPAAQPV</sequence>
<dbReference type="PANTHER" id="PTHR11228:SF7">
    <property type="entry name" value="PQQA PEPTIDE CYCLASE"/>
    <property type="match status" value="1"/>
</dbReference>
<evidence type="ECO:0000256" key="2">
    <source>
        <dbReference type="ARBA" id="ARBA00022723"/>
    </source>
</evidence>
<evidence type="ECO:0000256" key="4">
    <source>
        <dbReference type="ARBA" id="ARBA00023014"/>
    </source>
</evidence>
<evidence type="ECO:0000313" key="6">
    <source>
        <dbReference type="EMBL" id="MFC7607180.1"/>
    </source>
</evidence>
<feature type="domain" description="Radical SAM core" evidence="5">
    <location>
        <begin position="5"/>
        <end position="234"/>
    </location>
</feature>
<reference evidence="7" key="1">
    <citation type="journal article" date="2019" name="Int. J. Syst. Evol. Microbiol.">
        <title>The Global Catalogue of Microorganisms (GCM) 10K type strain sequencing project: providing services to taxonomists for standard genome sequencing and annotation.</title>
        <authorList>
            <consortium name="The Broad Institute Genomics Platform"/>
            <consortium name="The Broad Institute Genome Sequencing Center for Infectious Disease"/>
            <person name="Wu L."/>
            <person name="Ma J."/>
        </authorList>
    </citation>
    <scope>NUCLEOTIDE SEQUENCE [LARGE SCALE GENOMIC DNA]</scope>
    <source>
        <strain evidence="7">JCM 10083</strain>
    </source>
</reference>
<evidence type="ECO:0000313" key="7">
    <source>
        <dbReference type="Proteomes" id="UP001596514"/>
    </source>
</evidence>
<dbReference type="InterPro" id="IPR013785">
    <property type="entry name" value="Aldolase_TIM"/>
</dbReference>
<gene>
    <name evidence="6" type="ORF">ACFQVD_44535</name>
</gene>
<evidence type="ECO:0000256" key="1">
    <source>
        <dbReference type="ARBA" id="ARBA00022691"/>
    </source>
</evidence>
<keyword evidence="3" id="KW-0408">Iron</keyword>
<dbReference type="InterPro" id="IPR058240">
    <property type="entry name" value="rSAM_sf"/>
</dbReference>
<protein>
    <submittedName>
        <fullName evidence="6">Radical SAM protein</fullName>
    </submittedName>
</protein>
<keyword evidence="7" id="KW-1185">Reference proteome</keyword>
<keyword evidence="2" id="KW-0479">Metal-binding</keyword>
<comment type="caution">
    <text evidence="6">The sequence shown here is derived from an EMBL/GenBank/DDBJ whole genome shotgun (WGS) entry which is preliminary data.</text>
</comment>
<dbReference type="SFLD" id="SFLDG01067">
    <property type="entry name" value="SPASM/twitch_domain_containing"/>
    <property type="match status" value="1"/>
</dbReference>
<name>A0ABW2TER6_9ACTN</name>
<proteinExistence type="predicted"/>
<keyword evidence="1" id="KW-0949">S-adenosyl-L-methionine</keyword>
<dbReference type="InterPro" id="IPR007197">
    <property type="entry name" value="rSAM"/>
</dbReference>
<dbReference type="InterPro" id="IPR050377">
    <property type="entry name" value="Radical_SAM_PqqE_MftC-like"/>
</dbReference>
<dbReference type="Gene3D" id="3.20.20.70">
    <property type="entry name" value="Aldolase class I"/>
    <property type="match status" value="1"/>
</dbReference>